<protein>
    <submittedName>
        <fullName evidence="1">Uncharacterized protein</fullName>
    </submittedName>
</protein>
<reference evidence="2" key="1">
    <citation type="submission" date="2013-11" db="EMBL/GenBank/DDBJ databases">
        <title>The genomic landscape of the Guanapo guppy.</title>
        <authorList>
            <person name="Kuenstner A."/>
            <person name="Dreyer C."/>
        </authorList>
    </citation>
    <scope>NUCLEOTIDE SEQUENCE</scope>
    <source>
        <strain evidence="2">Guanapo</strain>
    </source>
</reference>
<evidence type="ECO:0000313" key="1">
    <source>
        <dbReference type="Ensembl" id="ENSPREP00000017106.1"/>
    </source>
</evidence>
<dbReference type="AlphaFoldDB" id="A0A3P9P5I9"/>
<name>A0A3P9P5I9_POERE</name>
<dbReference type="Ensembl" id="ENSPRET00000017288.1">
    <property type="protein sequence ID" value="ENSPREP00000017106.1"/>
    <property type="gene ID" value="ENSPREG00000011562.1"/>
</dbReference>
<evidence type="ECO:0000313" key="2">
    <source>
        <dbReference type="Proteomes" id="UP000242638"/>
    </source>
</evidence>
<organism evidence="1 2">
    <name type="scientific">Poecilia reticulata</name>
    <name type="common">Guppy</name>
    <name type="synonym">Acanthophacelus reticulatus</name>
    <dbReference type="NCBI Taxonomy" id="8081"/>
    <lineage>
        <taxon>Eukaryota</taxon>
        <taxon>Metazoa</taxon>
        <taxon>Chordata</taxon>
        <taxon>Craniata</taxon>
        <taxon>Vertebrata</taxon>
        <taxon>Euteleostomi</taxon>
        <taxon>Actinopterygii</taxon>
        <taxon>Neopterygii</taxon>
        <taxon>Teleostei</taxon>
        <taxon>Neoteleostei</taxon>
        <taxon>Acanthomorphata</taxon>
        <taxon>Ovalentaria</taxon>
        <taxon>Atherinomorphae</taxon>
        <taxon>Cyprinodontiformes</taxon>
        <taxon>Poeciliidae</taxon>
        <taxon>Poeciliinae</taxon>
        <taxon>Poecilia</taxon>
    </lineage>
</organism>
<dbReference type="Proteomes" id="UP000242638">
    <property type="component" value="Unassembled WGS sequence"/>
</dbReference>
<accession>A0A3P9P5I9</accession>
<reference evidence="1" key="2">
    <citation type="submission" date="2025-08" db="UniProtKB">
        <authorList>
            <consortium name="Ensembl"/>
        </authorList>
    </citation>
    <scope>IDENTIFICATION</scope>
    <source>
        <strain evidence="1">Guanapo</strain>
    </source>
</reference>
<sequence length="64" mass="7518">VVSSNEQKKEGSKCTCWFHRYVTGDLFFCSWDESLAHSGIVVMFKKKFGRVSKLKEHIKYIFLI</sequence>
<proteinExistence type="predicted"/>
<keyword evidence="2" id="KW-1185">Reference proteome</keyword>
<reference evidence="1" key="3">
    <citation type="submission" date="2025-09" db="UniProtKB">
        <authorList>
            <consortium name="Ensembl"/>
        </authorList>
    </citation>
    <scope>IDENTIFICATION</scope>
    <source>
        <strain evidence="1">Guanapo</strain>
    </source>
</reference>